<dbReference type="GeneID" id="78528507"/>
<keyword evidence="6" id="KW-1185">Reference proteome</keyword>
<dbReference type="Gene3D" id="3.90.550.10">
    <property type="entry name" value="Spore Coat Polysaccharide Biosynthesis Protein SpsA, Chain A"/>
    <property type="match status" value="1"/>
</dbReference>
<comment type="similarity">
    <text evidence="1">Belongs to the glycosyltransferase 2 family.</text>
</comment>
<sequence length="353" mass="38981">MAAIDIVMPVRNGAAYIGDAIRSVIGQTERNWRLLVFNHASTDATGDIVDSLVLGDTRIEQVRCSETLSLSEVRNLGFARAEAPFIALHDADDLSLPERLSRQRAFLEAHPTMALVGGQYETVDATATRSLGVRRLPHDANRLRVACLFNNPIAQPTVMLRRSVLEELGARYGDGFLDAPGVPALHVPTLAEDYWLFSQLALLGLCANLPDTLIRYRQHGANISISKFDAQMAISHEISDHLMRVLAARHGETWQTILPFCNHGARLTTVADAHALPAAWKSLRASLLRIFGDTPGVRRELAFRDVLSSRALPVLLSRFALLRMREGVDSDEMATIRHILSAYKPTARLKRAA</sequence>
<dbReference type="InterPro" id="IPR029044">
    <property type="entry name" value="Nucleotide-diphossugar_trans"/>
</dbReference>
<dbReference type="PANTHER" id="PTHR43685:SF5">
    <property type="entry name" value="GLYCOSYLTRANSFERASE EPSE-RELATED"/>
    <property type="match status" value="1"/>
</dbReference>
<name>A0A0C9NFW2_SPHPI</name>
<dbReference type="InterPro" id="IPR001173">
    <property type="entry name" value="Glyco_trans_2-like"/>
</dbReference>
<dbReference type="RefSeq" id="WP_007404595.1">
    <property type="nucleotide sequence ID" value="NZ_BBJS01000051.1"/>
</dbReference>
<dbReference type="EMBL" id="BBJS01000051">
    <property type="protein sequence ID" value="GAN15147.1"/>
    <property type="molecule type" value="Genomic_DNA"/>
</dbReference>
<evidence type="ECO:0000259" key="4">
    <source>
        <dbReference type="Pfam" id="PF00535"/>
    </source>
</evidence>
<dbReference type="SUPFAM" id="SSF53448">
    <property type="entry name" value="Nucleotide-diphospho-sugar transferases"/>
    <property type="match status" value="1"/>
</dbReference>
<keyword evidence="2" id="KW-0328">Glycosyltransferase</keyword>
<evidence type="ECO:0000256" key="2">
    <source>
        <dbReference type="ARBA" id="ARBA00022676"/>
    </source>
</evidence>
<evidence type="ECO:0000256" key="1">
    <source>
        <dbReference type="ARBA" id="ARBA00006739"/>
    </source>
</evidence>
<evidence type="ECO:0000256" key="3">
    <source>
        <dbReference type="ARBA" id="ARBA00022679"/>
    </source>
</evidence>
<dbReference type="GO" id="GO:0016757">
    <property type="term" value="F:glycosyltransferase activity"/>
    <property type="evidence" value="ECO:0007669"/>
    <property type="project" value="UniProtKB-KW"/>
</dbReference>
<keyword evidence="3" id="KW-0808">Transferase</keyword>
<proteinExistence type="inferred from homology"/>
<gene>
    <name evidence="5" type="ORF">SP6_51_00210</name>
</gene>
<dbReference type="Proteomes" id="UP000032025">
    <property type="component" value="Unassembled WGS sequence"/>
</dbReference>
<dbReference type="InterPro" id="IPR050834">
    <property type="entry name" value="Glycosyltransf_2"/>
</dbReference>
<evidence type="ECO:0000313" key="5">
    <source>
        <dbReference type="EMBL" id="GAN15147.1"/>
    </source>
</evidence>
<protein>
    <submittedName>
        <fullName evidence="5">DNA, contig: SP651</fullName>
    </submittedName>
</protein>
<comment type="caution">
    <text evidence="5">The sequence shown here is derived from an EMBL/GenBank/DDBJ whole genome shotgun (WGS) entry which is preliminary data.</text>
</comment>
<organism evidence="5 6">
    <name type="scientific">Sphingomonas paucimobilis NBRC 13935</name>
    <dbReference type="NCBI Taxonomy" id="1219050"/>
    <lineage>
        <taxon>Bacteria</taxon>
        <taxon>Pseudomonadati</taxon>
        <taxon>Pseudomonadota</taxon>
        <taxon>Alphaproteobacteria</taxon>
        <taxon>Sphingomonadales</taxon>
        <taxon>Sphingomonadaceae</taxon>
        <taxon>Sphingomonas</taxon>
    </lineage>
</organism>
<reference evidence="5 6" key="1">
    <citation type="submission" date="2014-08" db="EMBL/GenBank/DDBJ databases">
        <title>Whole genome shotgun sequence of Sphingomonas paucimobilis NBRC 13935.</title>
        <authorList>
            <person name="Hosoyama A."/>
            <person name="Hashimoto M."/>
            <person name="Hosoyama Y."/>
            <person name="Noguchi M."/>
            <person name="Uohara A."/>
            <person name="Ohji S."/>
            <person name="Katano-Makiyama Y."/>
            <person name="Ichikawa N."/>
            <person name="Kimura A."/>
            <person name="Yamazoe A."/>
            <person name="Fujita N."/>
        </authorList>
    </citation>
    <scope>NUCLEOTIDE SEQUENCE [LARGE SCALE GENOMIC DNA]</scope>
    <source>
        <strain evidence="5 6">NBRC 13935</strain>
    </source>
</reference>
<dbReference type="PANTHER" id="PTHR43685">
    <property type="entry name" value="GLYCOSYLTRANSFERASE"/>
    <property type="match status" value="1"/>
</dbReference>
<evidence type="ECO:0000313" key="6">
    <source>
        <dbReference type="Proteomes" id="UP000032025"/>
    </source>
</evidence>
<accession>A0A0C9NFW2</accession>
<dbReference type="Pfam" id="PF00535">
    <property type="entry name" value="Glycos_transf_2"/>
    <property type="match status" value="1"/>
</dbReference>
<dbReference type="AlphaFoldDB" id="A0A0C9NFW2"/>
<feature type="domain" description="Glycosyltransferase 2-like" evidence="4">
    <location>
        <begin position="6"/>
        <end position="168"/>
    </location>
</feature>